<evidence type="ECO:0000259" key="2">
    <source>
        <dbReference type="Pfam" id="PF07859"/>
    </source>
</evidence>
<dbReference type="InterPro" id="IPR013094">
    <property type="entry name" value="AB_hydrolase_3"/>
</dbReference>
<name>A0ABV3TRK8_9GAMM</name>
<proteinExistence type="predicted"/>
<dbReference type="Gene3D" id="3.40.50.1820">
    <property type="entry name" value="alpha/beta hydrolase"/>
    <property type="match status" value="1"/>
</dbReference>
<keyword evidence="1 3" id="KW-0378">Hydrolase</keyword>
<reference evidence="3 4" key="1">
    <citation type="journal article" date="2011" name="Int. J. Syst. Evol. Microbiol.">
        <title>Zhongshania antarctica gen. nov., sp. nov. and Zhongshania guokunii sp. nov., gammaproteobacteria respectively isolated from coastal attached (fast) ice and surface seawater of the Antarctic.</title>
        <authorList>
            <person name="Li H.J."/>
            <person name="Zhang X.Y."/>
            <person name="Chen C.X."/>
            <person name="Zhang Y.J."/>
            <person name="Gao Z.M."/>
            <person name="Yu Y."/>
            <person name="Chen X.L."/>
            <person name="Chen B."/>
            <person name="Zhang Y.Z."/>
        </authorList>
    </citation>
    <scope>NUCLEOTIDE SEQUENCE [LARGE SCALE GENOMIC DNA]</scope>
    <source>
        <strain evidence="3 4">R06B22</strain>
    </source>
</reference>
<dbReference type="Proteomes" id="UP001557484">
    <property type="component" value="Unassembled WGS sequence"/>
</dbReference>
<dbReference type="EMBL" id="JBFRYB010000001">
    <property type="protein sequence ID" value="MEX1664233.1"/>
    <property type="molecule type" value="Genomic_DNA"/>
</dbReference>
<dbReference type="InterPro" id="IPR029058">
    <property type="entry name" value="AB_hydrolase_fold"/>
</dbReference>
<dbReference type="Pfam" id="PF07859">
    <property type="entry name" value="Abhydrolase_3"/>
    <property type="match status" value="1"/>
</dbReference>
<evidence type="ECO:0000313" key="4">
    <source>
        <dbReference type="Proteomes" id="UP001557484"/>
    </source>
</evidence>
<dbReference type="SUPFAM" id="SSF53474">
    <property type="entry name" value="alpha/beta-Hydrolases"/>
    <property type="match status" value="1"/>
</dbReference>
<feature type="domain" description="Alpha/beta hydrolase fold-3" evidence="2">
    <location>
        <begin position="79"/>
        <end position="286"/>
    </location>
</feature>
<gene>
    <name evidence="3" type="ORF">AB4875_01970</name>
</gene>
<protein>
    <submittedName>
        <fullName evidence="3">Alpha/beta hydrolase</fullName>
    </submittedName>
</protein>
<dbReference type="GO" id="GO:0016787">
    <property type="term" value="F:hydrolase activity"/>
    <property type="evidence" value="ECO:0007669"/>
    <property type="project" value="UniProtKB-KW"/>
</dbReference>
<accession>A0ABV3TRK8</accession>
<organism evidence="3 4">
    <name type="scientific">Zhongshania arctica</name>
    <dbReference type="NCBI Taxonomy" id="3238302"/>
    <lineage>
        <taxon>Bacteria</taxon>
        <taxon>Pseudomonadati</taxon>
        <taxon>Pseudomonadota</taxon>
        <taxon>Gammaproteobacteria</taxon>
        <taxon>Cellvibrionales</taxon>
        <taxon>Spongiibacteraceae</taxon>
        <taxon>Zhongshania</taxon>
    </lineage>
</organism>
<sequence>MSSLAAKTLDLAFRALMVRDLSTHDKLVKQTRRLIKFVRPPAMLPSGVTVRKTTIANTPGVPPGSPAYCVSTKNPTSTVLYVHGGAFICGVFSTYANICGQLAKRLNARVFWVDYRLAPEMPYPAPLDDVFNAYSALATDYPKQPLAIIGDSAGGNLALGTLLRVRDTVASGECDSSLRLPACVVAMSPITDFASELPSRKANAKSDCVLTPQIIQFAGEMYLNGHDPRDPYVSPVYGVLQGLPPIMMAVSDIEAMRDDVYRFAHCARKEGVRVEILSRDDVPHAWPVLYSILPEARKDIAEISRFMRTHLQTDSFIKGVASGRNAA</sequence>
<dbReference type="InterPro" id="IPR050300">
    <property type="entry name" value="GDXG_lipolytic_enzyme"/>
</dbReference>
<evidence type="ECO:0000313" key="3">
    <source>
        <dbReference type="EMBL" id="MEX1664233.1"/>
    </source>
</evidence>
<dbReference type="RefSeq" id="WP_368374358.1">
    <property type="nucleotide sequence ID" value="NZ_JBFRYB010000001.1"/>
</dbReference>
<dbReference type="PANTHER" id="PTHR48081">
    <property type="entry name" value="AB HYDROLASE SUPERFAMILY PROTEIN C4A8.06C"/>
    <property type="match status" value="1"/>
</dbReference>
<keyword evidence="4" id="KW-1185">Reference proteome</keyword>
<comment type="caution">
    <text evidence="3">The sequence shown here is derived from an EMBL/GenBank/DDBJ whole genome shotgun (WGS) entry which is preliminary data.</text>
</comment>
<evidence type="ECO:0000256" key="1">
    <source>
        <dbReference type="ARBA" id="ARBA00022801"/>
    </source>
</evidence>
<dbReference type="PANTHER" id="PTHR48081:SF8">
    <property type="entry name" value="ALPHA_BETA HYDROLASE FOLD-3 DOMAIN-CONTAINING PROTEIN-RELATED"/>
    <property type="match status" value="1"/>
</dbReference>